<feature type="signal peptide" evidence="1">
    <location>
        <begin position="1"/>
        <end position="28"/>
    </location>
</feature>
<dbReference type="AlphaFoldDB" id="A0A366IAT7"/>
<keyword evidence="3" id="KW-1185">Reference proteome</keyword>
<evidence type="ECO:0000313" key="2">
    <source>
        <dbReference type="EMBL" id="RBP67360.1"/>
    </source>
</evidence>
<proteinExistence type="predicted"/>
<dbReference type="Proteomes" id="UP000253490">
    <property type="component" value="Unassembled WGS sequence"/>
</dbReference>
<keyword evidence="1" id="KW-0732">Signal</keyword>
<dbReference type="OrthoDB" id="2968472at2"/>
<organism evidence="2 3">
    <name type="scientific">Alkalibaculum bacchi</name>
    <dbReference type="NCBI Taxonomy" id="645887"/>
    <lineage>
        <taxon>Bacteria</taxon>
        <taxon>Bacillati</taxon>
        <taxon>Bacillota</taxon>
        <taxon>Clostridia</taxon>
        <taxon>Eubacteriales</taxon>
        <taxon>Eubacteriaceae</taxon>
        <taxon>Alkalibaculum</taxon>
    </lineage>
</organism>
<dbReference type="RefSeq" id="WP_113919924.1">
    <property type="nucleotide sequence ID" value="NZ_QNRX01000004.1"/>
</dbReference>
<gene>
    <name evidence="2" type="ORF">DES36_10459</name>
</gene>
<evidence type="ECO:0000256" key="1">
    <source>
        <dbReference type="SAM" id="SignalP"/>
    </source>
</evidence>
<evidence type="ECO:0000313" key="3">
    <source>
        <dbReference type="Proteomes" id="UP000253490"/>
    </source>
</evidence>
<accession>A0A366IAT7</accession>
<comment type="caution">
    <text evidence="2">The sequence shown here is derived from an EMBL/GenBank/DDBJ whole genome shotgun (WGS) entry which is preliminary data.</text>
</comment>
<dbReference type="EMBL" id="QNRX01000004">
    <property type="protein sequence ID" value="RBP67360.1"/>
    <property type="molecule type" value="Genomic_DNA"/>
</dbReference>
<sequence>MLTKKIILLMTILALSLSLVTVDNIVEAKEPIVSEKIGKDLTIEILKGGRVAPIKNKDIQEEHLDLILQKIGYPNESVKRWNVEKKRQLASYGGKVVDTQLSEFKHEYVSKDGKAYEVTSSNKDEIRKKQLDDLKQLGVRTDEQDKYNIIKENESLLSTTQSNGENQDGKWSAMIIVADIGETTKQYKYVVLMDYYWDGTPNVSFGDNAGLSWEPFGQPVANTAIGVHSWEYLGAILTSYHDLNLSSNSGVTSSFWYHTNTEIPYHIGYLLEEINVSKNYTGEQLTISAAYTHPWVPNDWSISVGEGGLSLGGSIGFGDKWTWRHNFTPTPL</sequence>
<feature type="chain" id="PRO_5016635737" evidence="1">
    <location>
        <begin position="29"/>
        <end position="332"/>
    </location>
</feature>
<protein>
    <submittedName>
        <fullName evidence="2">Uncharacterized protein</fullName>
    </submittedName>
</protein>
<name>A0A366IAT7_9FIRM</name>
<reference evidence="2 3" key="1">
    <citation type="submission" date="2018-06" db="EMBL/GenBank/DDBJ databases">
        <title>Genomic Encyclopedia of Type Strains, Phase IV (KMG-IV): sequencing the most valuable type-strain genomes for metagenomic binning, comparative biology and taxonomic classification.</title>
        <authorList>
            <person name="Goeker M."/>
        </authorList>
    </citation>
    <scope>NUCLEOTIDE SEQUENCE [LARGE SCALE GENOMIC DNA]</scope>
    <source>
        <strain evidence="2 3">DSM 22112</strain>
    </source>
</reference>